<organism evidence="8 9">
    <name type="scientific">Candidatus Obscuribacter phosphatis</name>
    <dbReference type="NCBI Taxonomy" id="1906157"/>
    <lineage>
        <taxon>Bacteria</taxon>
        <taxon>Bacillati</taxon>
        <taxon>Candidatus Melainabacteria</taxon>
        <taxon>Candidatus Obscuribacterales</taxon>
        <taxon>Candidatus Obscuribacteraceae</taxon>
        <taxon>Candidatus Obscuribacter</taxon>
    </lineage>
</organism>
<feature type="transmembrane region" description="Helical" evidence="6">
    <location>
        <begin position="101"/>
        <end position="120"/>
    </location>
</feature>
<dbReference type="EMBL" id="JAFLCK010000005">
    <property type="protein sequence ID" value="MBN8659725.1"/>
    <property type="molecule type" value="Genomic_DNA"/>
</dbReference>
<dbReference type="Pfam" id="PF06271">
    <property type="entry name" value="RDD"/>
    <property type="match status" value="1"/>
</dbReference>
<feature type="region of interest" description="Disordered" evidence="5">
    <location>
        <begin position="1"/>
        <end position="47"/>
    </location>
</feature>
<evidence type="ECO:0000256" key="6">
    <source>
        <dbReference type="SAM" id="Phobius"/>
    </source>
</evidence>
<keyword evidence="3 6" id="KW-1133">Transmembrane helix</keyword>
<evidence type="ECO:0000256" key="1">
    <source>
        <dbReference type="ARBA" id="ARBA00004141"/>
    </source>
</evidence>
<dbReference type="Proteomes" id="UP000664277">
    <property type="component" value="Unassembled WGS sequence"/>
</dbReference>
<accession>A0A8J7TKC4</accession>
<feature type="domain" description="RDD" evidence="7">
    <location>
        <begin position="123"/>
        <end position="265"/>
    </location>
</feature>
<feature type="transmembrane region" description="Helical" evidence="6">
    <location>
        <begin position="68"/>
        <end position="89"/>
    </location>
</feature>
<dbReference type="InterPro" id="IPR011990">
    <property type="entry name" value="TPR-like_helical_dom_sf"/>
</dbReference>
<name>A0A8J7TKC4_9BACT</name>
<evidence type="ECO:0000256" key="4">
    <source>
        <dbReference type="ARBA" id="ARBA00023136"/>
    </source>
</evidence>
<feature type="transmembrane region" description="Helical" evidence="6">
    <location>
        <begin position="295"/>
        <end position="314"/>
    </location>
</feature>
<evidence type="ECO:0000256" key="3">
    <source>
        <dbReference type="ARBA" id="ARBA00022989"/>
    </source>
</evidence>
<feature type="transmembrane region" description="Helical" evidence="6">
    <location>
        <begin position="168"/>
        <end position="187"/>
    </location>
</feature>
<feature type="transmembrane region" description="Helical" evidence="6">
    <location>
        <begin position="126"/>
        <end position="156"/>
    </location>
</feature>
<dbReference type="InterPro" id="IPR010432">
    <property type="entry name" value="RDD"/>
</dbReference>
<evidence type="ECO:0000313" key="8">
    <source>
        <dbReference type="EMBL" id="MBN8659725.1"/>
    </source>
</evidence>
<evidence type="ECO:0000259" key="7">
    <source>
        <dbReference type="Pfam" id="PF06271"/>
    </source>
</evidence>
<feature type="compositionally biased region" description="Basic and acidic residues" evidence="5">
    <location>
        <begin position="9"/>
        <end position="34"/>
    </location>
</feature>
<keyword evidence="4 6" id="KW-0472">Membrane</keyword>
<keyword evidence="2 6" id="KW-0812">Transmembrane</keyword>
<dbReference type="SUPFAM" id="SSF48452">
    <property type="entry name" value="TPR-like"/>
    <property type="match status" value="1"/>
</dbReference>
<evidence type="ECO:0000256" key="5">
    <source>
        <dbReference type="SAM" id="MobiDB-lite"/>
    </source>
</evidence>
<proteinExistence type="predicted"/>
<comment type="subcellular location">
    <subcellularLocation>
        <location evidence="1">Membrane</location>
        <topology evidence="1">Multi-pass membrane protein</topology>
    </subcellularLocation>
</comment>
<dbReference type="Gene3D" id="1.25.40.10">
    <property type="entry name" value="Tetratricopeptide repeat domain"/>
    <property type="match status" value="1"/>
</dbReference>
<comment type="caution">
    <text evidence="8">The sequence shown here is derived from an EMBL/GenBank/DDBJ whole genome shotgun (WGS) entry which is preliminary data.</text>
</comment>
<evidence type="ECO:0000313" key="9">
    <source>
        <dbReference type="Proteomes" id="UP000664277"/>
    </source>
</evidence>
<gene>
    <name evidence="8" type="ORF">J0M35_05140</name>
</gene>
<sequence>MDEQKPSFAKKEKIEPEIKLRVTEESDDSKDEKRSRQKSSLVDTLKQTSSRILPEKDAPARTLLPRRLAAHVIDALILAAFCTVFYLLLGISEDLENKRSLAAVLAYLSGLPGDFASGFLSIDALIASVLAVFLLSLINASLPGSVAIMAFLALLLSPGDVSDNLSPGHYLLVQIVYLTSPVLYNVLFEKLCGTTPGKHLLGLKIKGFDQDGLDIQAPTNPGWLNIFAREILRLLYIDFVLPWWYPLSFALKWKRSERMLYDRLAATGVISEIAETGESGKARSSKESSRYEKRAALILFSLSAVFFGLVYIGLLQEPLHLVGKKITLKVLKYSNPSQYGEYLVSSLVYRDKAYYQGAVGRLQDDILNLRRVLSVAKARKLEPVKYKQIYLQLALLNQELSLQPIDKGQAYKAQLESIKNFEHYIDICSQAGLPLEKDTQSLVKDWHIENIRYQLGELYLRAERPEDAVKVLRQALDISVLGRERPFVYYALVRAYEALSDQEGAINALNELSGLYIDELESAYAQGDDARVQTIFTDFFQTRLKQIKALKQASRKQEAAELVKSTKLVLHKYADSRLGEKQELDELR</sequence>
<dbReference type="AlphaFoldDB" id="A0A8J7TKC4"/>
<dbReference type="GO" id="GO:0016020">
    <property type="term" value="C:membrane"/>
    <property type="evidence" value="ECO:0007669"/>
    <property type="project" value="UniProtKB-SubCell"/>
</dbReference>
<protein>
    <submittedName>
        <fullName evidence="8">RDD family protein</fullName>
    </submittedName>
</protein>
<feature type="compositionally biased region" description="Polar residues" evidence="5">
    <location>
        <begin position="38"/>
        <end position="47"/>
    </location>
</feature>
<reference evidence="8" key="1">
    <citation type="submission" date="2021-02" db="EMBL/GenBank/DDBJ databases">
        <title>Genome-Resolved Metagenomics of a Microbial Community Performing Photosynthetic Biological Nutrient Removal.</title>
        <authorList>
            <person name="Mcdaniel E.A."/>
        </authorList>
    </citation>
    <scope>NUCLEOTIDE SEQUENCE</scope>
    <source>
        <strain evidence="8">UWPOB_OBS1</strain>
    </source>
</reference>
<evidence type="ECO:0000256" key="2">
    <source>
        <dbReference type="ARBA" id="ARBA00022692"/>
    </source>
</evidence>